<evidence type="ECO:0000256" key="2">
    <source>
        <dbReference type="ARBA" id="ARBA00008187"/>
    </source>
</evidence>
<dbReference type="PANTHER" id="PTHR21206:SF0">
    <property type="entry name" value="DNA REPLICATION COMPLEX GINS PROTEIN SLD5"/>
    <property type="match status" value="1"/>
</dbReference>
<comment type="function">
    <text evidence="6">The GINS complex plays an essential role in the initiation of DNA replication.</text>
</comment>
<dbReference type="GO" id="GO:0006261">
    <property type="term" value="P:DNA-templated DNA replication"/>
    <property type="evidence" value="ECO:0007669"/>
    <property type="project" value="InterPro"/>
</dbReference>
<feature type="domain" description="GINS subunit" evidence="8">
    <location>
        <begin position="82"/>
        <end position="139"/>
    </location>
</feature>
<dbReference type="Gene3D" id="1.20.58.1030">
    <property type="match status" value="1"/>
</dbReference>
<dbReference type="Pfam" id="PF16922">
    <property type="entry name" value="SLD5_C"/>
    <property type="match status" value="1"/>
</dbReference>
<reference evidence="10" key="1">
    <citation type="submission" date="2021-01" db="EMBL/GenBank/DDBJ databases">
        <authorList>
            <person name="Corre E."/>
            <person name="Pelletier E."/>
            <person name="Niang G."/>
            <person name="Scheremetjew M."/>
            <person name="Finn R."/>
            <person name="Kale V."/>
            <person name="Holt S."/>
            <person name="Cochrane G."/>
            <person name="Meng A."/>
            <person name="Brown T."/>
            <person name="Cohen L."/>
        </authorList>
    </citation>
    <scope>NUCLEOTIDE SEQUENCE</scope>
    <source>
        <strain evidence="10">CCMP1897</strain>
    </source>
</reference>
<dbReference type="GO" id="GO:0000811">
    <property type="term" value="C:GINS complex"/>
    <property type="evidence" value="ECO:0007669"/>
    <property type="project" value="UniProtKB-UniRule"/>
</dbReference>
<dbReference type="PANTHER" id="PTHR21206">
    <property type="entry name" value="SLD5 PROTEIN"/>
    <property type="match status" value="1"/>
</dbReference>
<dbReference type="InterPro" id="IPR036224">
    <property type="entry name" value="GINS_bundle-like_dom_sf"/>
</dbReference>
<dbReference type="SUPFAM" id="SSF158573">
    <property type="entry name" value="GINS helical bundle-like"/>
    <property type="match status" value="1"/>
</dbReference>
<dbReference type="InterPro" id="IPR008591">
    <property type="entry name" value="GINS_Sld5"/>
</dbReference>
<dbReference type="AlphaFoldDB" id="A0A7S3UGX8"/>
<organism evidence="10">
    <name type="scientific">Picocystis salinarum</name>
    <dbReference type="NCBI Taxonomy" id="88271"/>
    <lineage>
        <taxon>Eukaryota</taxon>
        <taxon>Viridiplantae</taxon>
        <taxon>Chlorophyta</taxon>
        <taxon>Picocystophyceae</taxon>
        <taxon>Picocystales</taxon>
        <taxon>Picocystaceae</taxon>
        <taxon>Picocystis</taxon>
    </lineage>
</organism>
<feature type="domain" description="DNA replication complex GINS protein SLD5 C-terminal" evidence="9">
    <location>
        <begin position="183"/>
        <end position="234"/>
    </location>
</feature>
<dbReference type="Pfam" id="PF05916">
    <property type="entry name" value="Sld5"/>
    <property type="match status" value="1"/>
</dbReference>
<dbReference type="GO" id="GO:0000727">
    <property type="term" value="P:double-strand break repair via break-induced replication"/>
    <property type="evidence" value="ECO:0007669"/>
    <property type="project" value="TreeGrafter"/>
</dbReference>
<dbReference type="CDD" id="cd21692">
    <property type="entry name" value="GINS_B_Sld5"/>
    <property type="match status" value="1"/>
</dbReference>
<evidence type="ECO:0000259" key="8">
    <source>
        <dbReference type="Pfam" id="PF05916"/>
    </source>
</evidence>
<feature type="compositionally biased region" description="Gly residues" evidence="7">
    <location>
        <begin position="14"/>
        <end position="24"/>
    </location>
</feature>
<evidence type="ECO:0000256" key="4">
    <source>
        <dbReference type="ARBA" id="ARBA00022705"/>
    </source>
</evidence>
<dbReference type="EMBL" id="HBIS01009629">
    <property type="protein sequence ID" value="CAE0613924.1"/>
    <property type="molecule type" value="Transcribed_RNA"/>
</dbReference>
<keyword evidence="5 6" id="KW-0539">Nucleus</keyword>
<dbReference type="InterPro" id="IPR021151">
    <property type="entry name" value="GINS_A"/>
</dbReference>
<evidence type="ECO:0000259" key="9">
    <source>
        <dbReference type="Pfam" id="PF16922"/>
    </source>
</evidence>
<keyword evidence="4 6" id="KW-0235">DNA replication</keyword>
<proteinExistence type="inferred from homology"/>
<dbReference type="CDD" id="cd11711">
    <property type="entry name" value="GINS_A_Sld5"/>
    <property type="match status" value="1"/>
</dbReference>
<dbReference type="InterPro" id="IPR031633">
    <property type="entry name" value="SLD5_C"/>
</dbReference>
<dbReference type="SUPFAM" id="SSF160059">
    <property type="entry name" value="PriA/YqbF domain"/>
    <property type="match status" value="1"/>
</dbReference>
<comment type="subcellular location">
    <subcellularLocation>
        <location evidence="1 6">Nucleus</location>
    </subcellularLocation>
</comment>
<evidence type="ECO:0000313" key="10">
    <source>
        <dbReference type="EMBL" id="CAE0613924.1"/>
    </source>
</evidence>
<evidence type="ECO:0000256" key="6">
    <source>
        <dbReference type="PIRNR" id="PIRNR007764"/>
    </source>
</evidence>
<evidence type="ECO:0000256" key="7">
    <source>
        <dbReference type="SAM" id="MobiDB-lite"/>
    </source>
</evidence>
<gene>
    <name evidence="10" type="ORF">PSAL00342_LOCUS7825</name>
</gene>
<feature type="compositionally biased region" description="Polar residues" evidence="7">
    <location>
        <begin position="1"/>
        <end position="10"/>
    </location>
</feature>
<dbReference type="InterPro" id="IPR038749">
    <property type="entry name" value="Sld5_GINS_A"/>
</dbReference>
<evidence type="ECO:0000256" key="5">
    <source>
        <dbReference type="ARBA" id="ARBA00023242"/>
    </source>
</evidence>
<evidence type="ECO:0000256" key="3">
    <source>
        <dbReference type="ARBA" id="ARBA00014804"/>
    </source>
</evidence>
<dbReference type="PIRSF" id="PIRSF007764">
    <property type="entry name" value="Sld5"/>
    <property type="match status" value="1"/>
</dbReference>
<feature type="region of interest" description="Disordered" evidence="7">
    <location>
        <begin position="1"/>
        <end position="25"/>
    </location>
</feature>
<evidence type="ECO:0000256" key="1">
    <source>
        <dbReference type="ARBA" id="ARBA00004123"/>
    </source>
</evidence>
<comment type="similarity">
    <text evidence="2 6">Belongs to the GINS4/SLD5 family.</text>
</comment>
<sequence>MAMPWANTQELLDGEGGGGGGEGTDGNDVREIKQAWINEKNAPVILPYREELVNRIGSSIASQEEFIQSMGAERREELSYTLYQMELDRIKYLLRSYLRDRLKKIQAYCLHILDRRNMHLYARLSSKEQEFLKGFVDAMGGLFYDTVLSGFPYAYQHMLKQYQDSDEGEPTQDNTEFDMIPEPNTRSHVFVVATENVGDYQVESSYINIRANDLFVTRYNYIESLLKEDSVQLV</sequence>
<name>A0A7S3UGX8_9CHLO</name>
<protein>
    <recommendedName>
        <fullName evidence="3 6">DNA replication complex GINS protein SLD5</fullName>
    </recommendedName>
</protein>
<accession>A0A7S3UGX8</accession>